<proteinExistence type="inferred from homology"/>
<name>A0A915IDE4_ROMCU</name>
<evidence type="ECO:0000256" key="1">
    <source>
        <dbReference type="ARBA" id="ARBA00006271"/>
    </source>
</evidence>
<evidence type="ECO:0000256" key="4">
    <source>
        <dbReference type="ARBA" id="ARBA00023125"/>
    </source>
</evidence>
<keyword evidence="2" id="KW-0547">Nucleotide-binding</keyword>
<evidence type="ECO:0000256" key="2">
    <source>
        <dbReference type="ARBA" id="ARBA00022741"/>
    </source>
</evidence>
<dbReference type="SMART" id="SM00534">
    <property type="entry name" value="MUTSac"/>
    <property type="match status" value="1"/>
</dbReference>
<dbReference type="GO" id="GO:0005634">
    <property type="term" value="C:nucleus"/>
    <property type="evidence" value="ECO:0007669"/>
    <property type="project" value="TreeGrafter"/>
</dbReference>
<dbReference type="InterPro" id="IPR027417">
    <property type="entry name" value="P-loop_NTPase"/>
</dbReference>
<comment type="similarity">
    <text evidence="1">Belongs to the DNA mismatch repair MutS family.</text>
</comment>
<dbReference type="GO" id="GO:0140664">
    <property type="term" value="F:ATP-dependent DNA damage sensor activity"/>
    <property type="evidence" value="ECO:0007669"/>
    <property type="project" value="InterPro"/>
</dbReference>
<evidence type="ECO:0000313" key="7">
    <source>
        <dbReference type="WBParaSite" id="nRc.2.0.1.t11813-RA"/>
    </source>
</evidence>
<dbReference type="Proteomes" id="UP000887565">
    <property type="component" value="Unplaced"/>
</dbReference>
<dbReference type="Gene3D" id="3.40.50.300">
    <property type="entry name" value="P-loop containing nucleotide triphosphate hydrolases"/>
    <property type="match status" value="1"/>
</dbReference>
<dbReference type="Pfam" id="PF00488">
    <property type="entry name" value="MutS_V"/>
    <property type="match status" value="1"/>
</dbReference>
<sequence>MHTIDSVLDGMSTFAVDVRQVSVSFAEATRKSLVIIDEFGKGTLTEVGLALLQSCLESWLAKCSDCPHLFVSTHFYSLLWTLKEHPLLKYKWSSLVHQTMETVRRGMEFIFLYQLVDGFIDCAYATQVASEAGLPHKIISRSYEVYNRYKNGERILRPDQTDENYANEFEKNNNLVNDFLLSIDESEFYDNFVGKSTNGDQHDISRDTSSNTVKVDV</sequence>
<evidence type="ECO:0000313" key="6">
    <source>
        <dbReference type="Proteomes" id="UP000887565"/>
    </source>
</evidence>
<dbReference type="WBParaSite" id="nRc.2.0.1.t11813-RA">
    <property type="protein sequence ID" value="nRc.2.0.1.t11813-RA"/>
    <property type="gene ID" value="nRc.2.0.1.g11813"/>
</dbReference>
<reference evidence="7" key="1">
    <citation type="submission" date="2022-11" db="UniProtKB">
        <authorList>
            <consortium name="WormBaseParasite"/>
        </authorList>
    </citation>
    <scope>IDENTIFICATION</scope>
</reference>
<dbReference type="GO" id="GO:0006298">
    <property type="term" value="P:mismatch repair"/>
    <property type="evidence" value="ECO:0007669"/>
    <property type="project" value="InterPro"/>
</dbReference>
<keyword evidence="3" id="KW-0067">ATP-binding</keyword>
<dbReference type="PROSITE" id="PS00486">
    <property type="entry name" value="DNA_MISMATCH_REPAIR_2"/>
    <property type="match status" value="1"/>
</dbReference>
<keyword evidence="6" id="KW-1185">Reference proteome</keyword>
<dbReference type="PANTHER" id="PTHR11361:SF20">
    <property type="entry name" value="MUTS PROTEIN HOMOLOG 5"/>
    <property type="match status" value="1"/>
</dbReference>
<dbReference type="PANTHER" id="PTHR11361">
    <property type="entry name" value="DNA MISMATCH REPAIR PROTEIN MUTS FAMILY MEMBER"/>
    <property type="match status" value="1"/>
</dbReference>
<dbReference type="InterPro" id="IPR045076">
    <property type="entry name" value="MutS"/>
</dbReference>
<dbReference type="GO" id="GO:0005524">
    <property type="term" value="F:ATP binding"/>
    <property type="evidence" value="ECO:0007669"/>
    <property type="project" value="UniProtKB-KW"/>
</dbReference>
<organism evidence="6 7">
    <name type="scientific">Romanomermis culicivorax</name>
    <name type="common">Nematode worm</name>
    <dbReference type="NCBI Taxonomy" id="13658"/>
    <lineage>
        <taxon>Eukaryota</taxon>
        <taxon>Metazoa</taxon>
        <taxon>Ecdysozoa</taxon>
        <taxon>Nematoda</taxon>
        <taxon>Enoplea</taxon>
        <taxon>Dorylaimia</taxon>
        <taxon>Mermithida</taxon>
        <taxon>Mermithoidea</taxon>
        <taxon>Mermithidae</taxon>
        <taxon>Romanomermis</taxon>
    </lineage>
</organism>
<protein>
    <submittedName>
        <fullName evidence="7">DNA mismatch repair proteins mutS family domain-containing protein</fullName>
    </submittedName>
</protein>
<dbReference type="GO" id="GO:0051026">
    <property type="term" value="P:chiasma assembly"/>
    <property type="evidence" value="ECO:0007669"/>
    <property type="project" value="TreeGrafter"/>
</dbReference>
<evidence type="ECO:0000259" key="5">
    <source>
        <dbReference type="PROSITE" id="PS00486"/>
    </source>
</evidence>
<evidence type="ECO:0000256" key="3">
    <source>
        <dbReference type="ARBA" id="ARBA00022840"/>
    </source>
</evidence>
<feature type="domain" description="DNA mismatch repair proteins mutS family" evidence="5">
    <location>
        <begin position="32"/>
        <end position="48"/>
    </location>
</feature>
<dbReference type="GO" id="GO:0030983">
    <property type="term" value="F:mismatched DNA binding"/>
    <property type="evidence" value="ECO:0007669"/>
    <property type="project" value="InterPro"/>
</dbReference>
<dbReference type="AlphaFoldDB" id="A0A915IDE4"/>
<accession>A0A915IDE4</accession>
<keyword evidence="4" id="KW-0238">DNA-binding</keyword>
<dbReference type="SUPFAM" id="SSF52540">
    <property type="entry name" value="P-loop containing nucleoside triphosphate hydrolases"/>
    <property type="match status" value="1"/>
</dbReference>
<dbReference type="InterPro" id="IPR000432">
    <property type="entry name" value="DNA_mismatch_repair_MutS_C"/>
</dbReference>
<dbReference type="OMA" id="DENYANE"/>